<dbReference type="PANTHER" id="PTHR35668:SF1">
    <property type="entry name" value="PROTEIN SHORTAGE IN CHIASMATA 1 ORTHOLOG"/>
    <property type="match status" value="1"/>
</dbReference>
<proteinExistence type="predicted"/>
<gene>
    <name evidence="2" type="ORF">JOB18_022675</name>
</gene>
<dbReference type="PANTHER" id="PTHR35668">
    <property type="entry name" value="PROTEIN SHORTAGE IN CHIASMATA 1 ORTHOLOG"/>
    <property type="match status" value="1"/>
</dbReference>
<keyword evidence="3" id="KW-1185">Reference proteome</keyword>
<evidence type="ECO:0000313" key="3">
    <source>
        <dbReference type="Proteomes" id="UP000693946"/>
    </source>
</evidence>
<evidence type="ECO:0000313" key="2">
    <source>
        <dbReference type="EMBL" id="KAG7489881.1"/>
    </source>
</evidence>
<dbReference type="GO" id="GO:0000712">
    <property type="term" value="P:resolution of meiotic recombination intermediates"/>
    <property type="evidence" value="ECO:0007669"/>
    <property type="project" value="InterPro"/>
</dbReference>
<feature type="compositionally biased region" description="Polar residues" evidence="1">
    <location>
        <begin position="320"/>
        <end position="338"/>
    </location>
</feature>
<dbReference type="Pfam" id="PF17825">
    <property type="entry name" value="DUF5587"/>
    <property type="match status" value="1"/>
</dbReference>
<feature type="region of interest" description="Disordered" evidence="1">
    <location>
        <begin position="320"/>
        <end position="344"/>
    </location>
</feature>
<dbReference type="AlphaFoldDB" id="A0AAV6QEG0"/>
<dbReference type="Proteomes" id="UP000693946">
    <property type="component" value="Linkage Group LG5"/>
</dbReference>
<dbReference type="InterPro" id="IPR039991">
    <property type="entry name" value="SHOC1"/>
</dbReference>
<dbReference type="EMBL" id="JAGKHQ010000017">
    <property type="protein sequence ID" value="KAG7489881.1"/>
    <property type="molecule type" value="Genomic_DNA"/>
</dbReference>
<evidence type="ECO:0008006" key="4">
    <source>
        <dbReference type="Google" id="ProtNLM"/>
    </source>
</evidence>
<comment type="caution">
    <text evidence="2">The sequence shown here is derived from an EMBL/GenBank/DDBJ whole genome shotgun (WGS) entry which is preliminary data.</text>
</comment>
<protein>
    <recommendedName>
        <fullName evidence="4">Shortage in chiasmata 1</fullName>
    </recommendedName>
</protein>
<name>A0AAV6QEG0_SOLSE</name>
<accession>A0AAV6QEG0</accession>
<sequence length="582" mass="64912">MAKELWRCVSDSVCAVVFEQHIGPDFPWNSFCLVVEYDSPGQSAWSTVCRERSISHLTFSTSITDTAKENCLEDSVPYVLLVTGELLNCPLLLQTLESEFNITVLERSHCPSLQILGGTQHYSVVTVDESTAIIVQKQDELHQERASEGLVMRLTALSLQYSCCWLILHCPDIHGGGFYGEAFSNLVLVYSSLVLFGMKSKDLQIKVLIVSEVLEIAKWISRLCFHSLMSSDRDPVGYLDRDWLSVMPSQEEECLLQFPCINSLVSQLMLRRAPTLQWLLGASLPQLNELLPEVPHKVLKLFSDTTSLYTLTTPFTQLKSPTVTTDPNQQTFQPHRSTSPPPQQPFSYHHNTNVLFTPASTGSSFFDQDPDLILQDENNDFRLDPSSFGNPDGFLQSSWPSGEFWGKEETFSGWRSTTGAVGRVIRRVNNEWKLGPPLNLSGNTSCLYNTEDSPLKLDSALRSSPVLQQLPDVNTQMPTYSSVLSDLQHPNSHHITCSLLSPPTGVTLWSPQRSGQGCRSNSSRIKAISPKYGSKCWIGGERKRSGEAADVAGTELTPLKKGRLSYERVPGRSDGQTRLKLF</sequence>
<dbReference type="GO" id="GO:0003697">
    <property type="term" value="F:single-stranded DNA binding"/>
    <property type="evidence" value="ECO:0007669"/>
    <property type="project" value="TreeGrafter"/>
</dbReference>
<reference evidence="2 3" key="1">
    <citation type="journal article" date="2021" name="Sci. Rep.">
        <title>Chromosome anchoring in Senegalese sole (Solea senegalensis) reveals sex-associated markers and genome rearrangements in flatfish.</title>
        <authorList>
            <person name="Guerrero-Cozar I."/>
            <person name="Gomez-Garrido J."/>
            <person name="Berbel C."/>
            <person name="Martinez-Blanch J.F."/>
            <person name="Alioto T."/>
            <person name="Claros M.G."/>
            <person name="Gagnaire P.A."/>
            <person name="Manchado M."/>
        </authorList>
    </citation>
    <scope>NUCLEOTIDE SEQUENCE [LARGE SCALE GENOMIC DNA]</scope>
    <source>
        <strain evidence="2">Sse05_10M</strain>
    </source>
</reference>
<evidence type="ECO:0000256" key="1">
    <source>
        <dbReference type="SAM" id="MobiDB-lite"/>
    </source>
</evidence>
<organism evidence="2 3">
    <name type="scientific">Solea senegalensis</name>
    <name type="common">Senegalese sole</name>
    <dbReference type="NCBI Taxonomy" id="28829"/>
    <lineage>
        <taxon>Eukaryota</taxon>
        <taxon>Metazoa</taxon>
        <taxon>Chordata</taxon>
        <taxon>Craniata</taxon>
        <taxon>Vertebrata</taxon>
        <taxon>Euteleostomi</taxon>
        <taxon>Actinopterygii</taxon>
        <taxon>Neopterygii</taxon>
        <taxon>Teleostei</taxon>
        <taxon>Neoteleostei</taxon>
        <taxon>Acanthomorphata</taxon>
        <taxon>Carangaria</taxon>
        <taxon>Pleuronectiformes</taxon>
        <taxon>Pleuronectoidei</taxon>
        <taxon>Soleidae</taxon>
        <taxon>Solea</taxon>
    </lineage>
</organism>
<dbReference type="GO" id="GO:0000794">
    <property type="term" value="C:condensed nuclear chromosome"/>
    <property type="evidence" value="ECO:0007669"/>
    <property type="project" value="InterPro"/>
</dbReference>
<dbReference type="GO" id="GO:0016887">
    <property type="term" value="F:ATP hydrolysis activity"/>
    <property type="evidence" value="ECO:0007669"/>
    <property type="project" value="InterPro"/>
</dbReference>